<evidence type="ECO:0000313" key="2">
    <source>
        <dbReference type="EMBL" id="ABO20867.1"/>
    </source>
</evidence>
<reference evidence="2" key="1">
    <citation type="submission" date="2007-02" db="EMBL/GenBank/DDBJ databases">
        <title>A novel retron element from Escherichia coli clinical strain.</title>
        <authorList>
            <person name="Wolinowska R."/>
            <person name="Strzezek K."/>
            <person name="Plucienniczak A."/>
        </authorList>
    </citation>
    <scope>NUCLEOTIDE SEQUENCE</scope>
</reference>
<dbReference type="InterPro" id="IPR056918">
    <property type="entry name" value="8xMP"/>
</dbReference>
<keyword evidence="1" id="KW-0812">Transmembrane</keyword>
<feature type="transmembrane region" description="Helical" evidence="1">
    <location>
        <begin position="34"/>
        <end position="52"/>
    </location>
</feature>
<organism evidence="2">
    <name type="scientific">Escherichia coli</name>
    <dbReference type="NCBI Taxonomy" id="562"/>
    <lineage>
        <taxon>Bacteria</taxon>
        <taxon>Pseudomonadati</taxon>
        <taxon>Pseudomonadota</taxon>
        <taxon>Gammaproteobacteria</taxon>
        <taxon>Enterobacterales</taxon>
        <taxon>Enterobacteriaceae</taxon>
        <taxon>Escherichia</taxon>
    </lineage>
</organism>
<feature type="transmembrane region" description="Helical" evidence="1">
    <location>
        <begin position="126"/>
        <end position="146"/>
    </location>
</feature>
<feature type="transmembrane region" description="Helical" evidence="1">
    <location>
        <begin position="58"/>
        <end position="76"/>
    </location>
</feature>
<dbReference type="EMBL" id="EF428983">
    <property type="protein sequence ID" value="ABO20867.1"/>
    <property type="molecule type" value="Genomic_DNA"/>
</dbReference>
<protein>
    <submittedName>
        <fullName evidence="2">Uncharacterized protein</fullName>
    </submittedName>
</protein>
<keyword evidence="1" id="KW-1133">Transmembrane helix</keyword>
<name>A3RLX6_ECOLX</name>
<dbReference type="Pfam" id="PF24838">
    <property type="entry name" value="8xMP"/>
    <property type="match status" value="1"/>
</dbReference>
<proteinExistence type="predicted"/>
<keyword evidence="1" id="KW-0472">Membrane</keyword>
<evidence type="ECO:0000256" key="1">
    <source>
        <dbReference type="SAM" id="Phobius"/>
    </source>
</evidence>
<accession>A3RLX6</accession>
<sequence>MRILLVTDDKVIEIYKTCVEMADRISDRRLKSNTFLLALNSSILPLVGYFSLKPTIQPIWVILISLAGVVINIYWINLITSYKRINAAKFTVIQEMEVKIGITPFKREEEVITQKRHRHLSDIEKMLPITLIAIHFLIIFMMTFFYTPKVQEKSTTIINIISSHL</sequence>
<dbReference type="AlphaFoldDB" id="A3RLX6"/>